<protein>
    <submittedName>
        <fullName evidence="1">Uncharacterized protein</fullName>
    </submittedName>
</protein>
<sequence length="35" mass="4378">MIRTYFGKIAGRVARRILLGRRTRLLRNAFRRWFR</sequence>
<proteinExistence type="predicted"/>
<accession>A0ABS4U4W5</accession>
<evidence type="ECO:0000313" key="1">
    <source>
        <dbReference type="EMBL" id="MBP2331250.1"/>
    </source>
</evidence>
<dbReference type="EMBL" id="JAGINW010000001">
    <property type="protein sequence ID" value="MBP2331250.1"/>
    <property type="molecule type" value="Genomic_DNA"/>
</dbReference>
<reference evidence="1 2" key="1">
    <citation type="submission" date="2021-03" db="EMBL/GenBank/DDBJ databases">
        <title>Sequencing the genomes of 1000 actinobacteria strains.</title>
        <authorList>
            <person name="Klenk H.-P."/>
        </authorList>
    </citation>
    <scope>NUCLEOTIDE SEQUENCE [LARGE SCALE GENOMIC DNA]</scope>
    <source>
        <strain evidence="1 2">DSM 46670</strain>
    </source>
</reference>
<evidence type="ECO:0000313" key="2">
    <source>
        <dbReference type="Proteomes" id="UP001519332"/>
    </source>
</evidence>
<keyword evidence="2" id="KW-1185">Reference proteome</keyword>
<gene>
    <name evidence="1" type="ORF">JOF56_011635</name>
</gene>
<dbReference type="Proteomes" id="UP001519332">
    <property type="component" value="Unassembled WGS sequence"/>
</dbReference>
<name>A0ABS4U4W5_9PSEU</name>
<comment type="caution">
    <text evidence="1">The sequence shown here is derived from an EMBL/GenBank/DDBJ whole genome shotgun (WGS) entry which is preliminary data.</text>
</comment>
<organism evidence="1 2">
    <name type="scientific">Kibdelosporangium banguiense</name>
    <dbReference type="NCBI Taxonomy" id="1365924"/>
    <lineage>
        <taxon>Bacteria</taxon>
        <taxon>Bacillati</taxon>
        <taxon>Actinomycetota</taxon>
        <taxon>Actinomycetes</taxon>
        <taxon>Pseudonocardiales</taxon>
        <taxon>Pseudonocardiaceae</taxon>
        <taxon>Kibdelosporangium</taxon>
    </lineage>
</organism>